<dbReference type="AlphaFoldDB" id="A0A3L6TEI0"/>
<evidence type="ECO:0000256" key="1">
    <source>
        <dbReference type="SAM" id="MobiDB-lite"/>
    </source>
</evidence>
<feature type="region of interest" description="Disordered" evidence="1">
    <location>
        <begin position="1"/>
        <end position="51"/>
    </location>
</feature>
<name>A0A3L6TEI0_PANMI</name>
<dbReference type="Proteomes" id="UP000275267">
    <property type="component" value="Unassembled WGS sequence"/>
</dbReference>
<feature type="compositionally biased region" description="Basic and acidic residues" evidence="1">
    <location>
        <begin position="41"/>
        <end position="51"/>
    </location>
</feature>
<keyword evidence="3" id="KW-1185">Reference proteome</keyword>
<sequence>MESVEGMMRRMQLSEAEKKGIRIGGDKAKEDEEVTSPLKLKAPEKGGDNSKRVLFQEDLSEGKEKVLNAKETSAVIQEDVMEVVEKEVGVGNKRKVGTYKKVERAGRGTTGAPAKKTGRKRGVEDGER</sequence>
<proteinExistence type="predicted"/>
<protein>
    <submittedName>
        <fullName evidence="2">Uncharacterized protein</fullName>
    </submittedName>
</protein>
<comment type="caution">
    <text evidence="2">The sequence shown here is derived from an EMBL/GenBank/DDBJ whole genome shotgun (WGS) entry which is preliminary data.</text>
</comment>
<gene>
    <name evidence="2" type="ORF">C2845_PM01G36210</name>
</gene>
<evidence type="ECO:0000313" key="3">
    <source>
        <dbReference type="Proteomes" id="UP000275267"/>
    </source>
</evidence>
<feature type="compositionally biased region" description="Basic and acidic residues" evidence="1">
    <location>
        <begin position="15"/>
        <end position="30"/>
    </location>
</feature>
<feature type="region of interest" description="Disordered" evidence="1">
    <location>
        <begin position="101"/>
        <end position="128"/>
    </location>
</feature>
<reference evidence="3" key="1">
    <citation type="journal article" date="2019" name="Nat. Commun.">
        <title>The genome of broomcorn millet.</title>
        <authorList>
            <person name="Zou C."/>
            <person name="Miki D."/>
            <person name="Li D."/>
            <person name="Tang Q."/>
            <person name="Xiao L."/>
            <person name="Rajput S."/>
            <person name="Deng P."/>
            <person name="Jia W."/>
            <person name="Huang R."/>
            <person name="Zhang M."/>
            <person name="Sun Y."/>
            <person name="Hu J."/>
            <person name="Fu X."/>
            <person name="Schnable P.S."/>
            <person name="Li F."/>
            <person name="Zhang H."/>
            <person name="Feng B."/>
            <person name="Zhu X."/>
            <person name="Liu R."/>
            <person name="Schnable J.C."/>
            <person name="Zhu J.-K."/>
            <person name="Zhang H."/>
        </authorList>
    </citation>
    <scope>NUCLEOTIDE SEQUENCE [LARGE SCALE GENOMIC DNA]</scope>
</reference>
<accession>A0A3L6TEI0</accession>
<dbReference type="EMBL" id="PQIB02000001">
    <property type="protein sequence ID" value="RLN38759.1"/>
    <property type="molecule type" value="Genomic_DNA"/>
</dbReference>
<evidence type="ECO:0000313" key="2">
    <source>
        <dbReference type="EMBL" id="RLN38759.1"/>
    </source>
</evidence>
<organism evidence="2 3">
    <name type="scientific">Panicum miliaceum</name>
    <name type="common">Proso millet</name>
    <name type="synonym">Broomcorn millet</name>
    <dbReference type="NCBI Taxonomy" id="4540"/>
    <lineage>
        <taxon>Eukaryota</taxon>
        <taxon>Viridiplantae</taxon>
        <taxon>Streptophyta</taxon>
        <taxon>Embryophyta</taxon>
        <taxon>Tracheophyta</taxon>
        <taxon>Spermatophyta</taxon>
        <taxon>Magnoliopsida</taxon>
        <taxon>Liliopsida</taxon>
        <taxon>Poales</taxon>
        <taxon>Poaceae</taxon>
        <taxon>PACMAD clade</taxon>
        <taxon>Panicoideae</taxon>
        <taxon>Panicodae</taxon>
        <taxon>Paniceae</taxon>
        <taxon>Panicinae</taxon>
        <taxon>Panicum</taxon>
        <taxon>Panicum sect. Panicum</taxon>
    </lineage>
</organism>